<dbReference type="EMBL" id="CP101988">
    <property type="protein sequence ID" value="UUI75637.1"/>
    <property type="molecule type" value="Genomic_DNA"/>
</dbReference>
<dbReference type="Proteomes" id="UP001316189">
    <property type="component" value="Chromosome"/>
</dbReference>
<keyword evidence="3" id="KW-1185">Reference proteome</keyword>
<evidence type="ECO:0000313" key="3">
    <source>
        <dbReference type="Proteomes" id="UP001316189"/>
    </source>
</evidence>
<evidence type="ECO:0000313" key="2">
    <source>
        <dbReference type="EMBL" id="UUI75637.1"/>
    </source>
</evidence>
<name>A0ABY5L267_9CELL</name>
<protein>
    <submittedName>
        <fullName evidence="2">Adhesin</fullName>
    </submittedName>
</protein>
<dbReference type="RefSeq" id="WP_227568272.1">
    <property type="nucleotide sequence ID" value="NZ_CP101988.1"/>
</dbReference>
<accession>A0ABY5L267</accession>
<reference evidence="2 3" key="1">
    <citation type="submission" date="2022-07" db="EMBL/GenBank/DDBJ databases">
        <title>Novel species in genus cellulomonas.</title>
        <authorList>
            <person name="Ye L."/>
        </authorList>
    </citation>
    <scope>NUCLEOTIDE SEQUENCE [LARGE SCALE GENOMIC DNA]</scope>
    <source>
        <strain evidence="3">zg-Y338</strain>
    </source>
</reference>
<gene>
    <name evidence="2" type="ORF">NP064_01560</name>
</gene>
<evidence type="ECO:0000256" key="1">
    <source>
        <dbReference type="SAM" id="MobiDB-lite"/>
    </source>
</evidence>
<dbReference type="Gene3D" id="2.60.300.12">
    <property type="entry name" value="HesB-like domain"/>
    <property type="match status" value="1"/>
</dbReference>
<feature type="region of interest" description="Disordered" evidence="1">
    <location>
        <begin position="71"/>
        <end position="93"/>
    </location>
</feature>
<dbReference type="InterPro" id="IPR035903">
    <property type="entry name" value="HesB-like_dom_sf"/>
</dbReference>
<organism evidence="2 3">
    <name type="scientific">Cellulomonas chengniuliangii</name>
    <dbReference type="NCBI Taxonomy" id="2968084"/>
    <lineage>
        <taxon>Bacteria</taxon>
        <taxon>Bacillati</taxon>
        <taxon>Actinomycetota</taxon>
        <taxon>Actinomycetes</taxon>
        <taxon>Micrococcales</taxon>
        <taxon>Cellulomonadaceae</taxon>
        <taxon>Cellulomonas</taxon>
    </lineage>
</organism>
<dbReference type="SUPFAM" id="SSF89360">
    <property type="entry name" value="HesB-like domain"/>
    <property type="match status" value="1"/>
</dbReference>
<sequence length="93" mass="9495">MLTLTENARSAVADLTTKAGLPDSGGLRIAESPDQIGSFELSLVTEPAPGDDVILEGPAHVFVSPETSTTLADQELDVEDASGGAGFKLSPQA</sequence>
<proteinExistence type="predicted"/>